<evidence type="ECO:0000259" key="4">
    <source>
        <dbReference type="PROSITE" id="PS50927"/>
    </source>
</evidence>
<dbReference type="Gene3D" id="3.30.200.20">
    <property type="entry name" value="Phosphorylase Kinase, domain 1"/>
    <property type="match status" value="1"/>
</dbReference>
<organism evidence="5 6">
    <name type="scientific">Thlaspi arvense</name>
    <name type="common">Field penny-cress</name>
    <dbReference type="NCBI Taxonomy" id="13288"/>
    <lineage>
        <taxon>Eukaryota</taxon>
        <taxon>Viridiplantae</taxon>
        <taxon>Streptophyta</taxon>
        <taxon>Embryophyta</taxon>
        <taxon>Tracheophyta</taxon>
        <taxon>Spermatophyta</taxon>
        <taxon>Magnoliopsida</taxon>
        <taxon>eudicotyledons</taxon>
        <taxon>Gunneridae</taxon>
        <taxon>Pentapetalae</taxon>
        <taxon>rosids</taxon>
        <taxon>malvids</taxon>
        <taxon>Brassicales</taxon>
        <taxon>Brassicaceae</taxon>
        <taxon>Thlaspideae</taxon>
        <taxon>Thlaspi</taxon>
    </lineage>
</organism>
<dbReference type="Proteomes" id="UP000836841">
    <property type="component" value="Unassembled WGS sequence"/>
</dbReference>
<dbReference type="AlphaFoldDB" id="A0AAU9RMA1"/>
<name>A0AAU9RMA1_THLAR</name>
<dbReference type="SUPFAM" id="SSF51110">
    <property type="entry name" value="alpha-D-mannose-specific plant lectins"/>
    <property type="match status" value="1"/>
</dbReference>
<gene>
    <name evidence="5" type="ORF">TAV2_LOCUS4880</name>
</gene>
<dbReference type="EMBL" id="CAJVSB020000221">
    <property type="protein sequence ID" value="CAH2042902.1"/>
    <property type="molecule type" value="Genomic_DNA"/>
</dbReference>
<dbReference type="Gene3D" id="2.90.10.10">
    <property type="entry name" value="Bulb-type lectin domain"/>
    <property type="match status" value="1"/>
</dbReference>
<evidence type="ECO:0000256" key="1">
    <source>
        <dbReference type="ARBA" id="ARBA00022729"/>
    </source>
</evidence>
<dbReference type="Pfam" id="PF01453">
    <property type="entry name" value="B_lectin"/>
    <property type="match status" value="1"/>
</dbReference>
<dbReference type="PANTHER" id="PTHR32444:SF250">
    <property type="entry name" value="NON-SPECIFIC SERINE_THREONINE PROTEIN KINASE"/>
    <property type="match status" value="1"/>
</dbReference>
<evidence type="ECO:0000313" key="6">
    <source>
        <dbReference type="Proteomes" id="UP000836841"/>
    </source>
</evidence>
<protein>
    <recommendedName>
        <fullName evidence="4">Bulb-type lectin domain-containing protein</fullName>
    </recommendedName>
</protein>
<dbReference type="PANTHER" id="PTHR32444">
    <property type="entry name" value="BULB-TYPE LECTIN DOMAIN-CONTAINING PROTEIN"/>
    <property type="match status" value="1"/>
</dbReference>
<proteinExistence type="predicted"/>
<keyword evidence="3" id="KW-0325">Glycoprotein</keyword>
<evidence type="ECO:0000313" key="5">
    <source>
        <dbReference type="EMBL" id="CAH2042902.1"/>
    </source>
</evidence>
<evidence type="ECO:0000256" key="3">
    <source>
        <dbReference type="ARBA" id="ARBA00023180"/>
    </source>
</evidence>
<comment type="caution">
    <text evidence="5">The sequence shown here is derived from an EMBL/GenBank/DDBJ whole genome shotgun (WGS) entry which is preliminary data.</text>
</comment>
<dbReference type="InterPro" id="IPR001480">
    <property type="entry name" value="Bulb-type_lectin_dom"/>
</dbReference>
<dbReference type="SMART" id="SM00108">
    <property type="entry name" value="B_lectin"/>
    <property type="match status" value="1"/>
</dbReference>
<keyword evidence="2" id="KW-1015">Disulfide bond</keyword>
<sequence length="387" mass="43530">MNNPYRVPGAFLSYPFLLFLLTIPSGYCFAIDTLTWLQHLSTEQTLLASGQIFELGFFSPGNSSKQYVGLWYRNISIRKVVWVLSKEHPLLALDTRASLTIGEDGNLVLLDGNGNIVWSTNVSVKSNSLTAMLSDKGNFILKDNISGLTLWESFNYPNNTFFPGMMLGWNMKTGDKRLLSCWQADDNPSPGNFVAGLSLDTPPQAFIWNGSKPYMRGGPWNQWRFIGIPDSEGRWNWVGDLMDVQQFSFDGEVFFLRLAYSELGDDKTKHELIISFLGISGPKISYVNIPKSCDLATIYKKSNKLFLFNVSQTLGNRRAIRKNTVLADPMDNSQEILRLGCVTQGESPELPIFDFDEILVATNNFNRTNKLGEGRFGPVYKVIKSFS</sequence>
<dbReference type="SUPFAM" id="SSF56112">
    <property type="entry name" value="Protein kinase-like (PK-like)"/>
    <property type="match status" value="1"/>
</dbReference>
<accession>A0AAU9RMA1</accession>
<keyword evidence="6" id="KW-1185">Reference proteome</keyword>
<dbReference type="InterPro" id="IPR036426">
    <property type="entry name" value="Bulb-type_lectin_dom_sf"/>
</dbReference>
<feature type="domain" description="Bulb-type lectin" evidence="4">
    <location>
        <begin position="31"/>
        <end position="154"/>
    </location>
</feature>
<keyword evidence="1" id="KW-0732">Signal</keyword>
<evidence type="ECO:0000256" key="2">
    <source>
        <dbReference type="ARBA" id="ARBA00023157"/>
    </source>
</evidence>
<reference evidence="5 6" key="1">
    <citation type="submission" date="2022-03" db="EMBL/GenBank/DDBJ databases">
        <authorList>
            <person name="Nunn A."/>
            <person name="Chopra R."/>
            <person name="Nunn A."/>
            <person name="Contreras Garrido A."/>
        </authorList>
    </citation>
    <scope>NUCLEOTIDE SEQUENCE [LARGE SCALE GENOMIC DNA]</scope>
</reference>
<dbReference type="InterPro" id="IPR011009">
    <property type="entry name" value="Kinase-like_dom_sf"/>
</dbReference>
<dbReference type="CDD" id="cd00028">
    <property type="entry name" value="B_lectin"/>
    <property type="match status" value="1"/>
</dbReference>
<dbReference type="PROSITE" id="PS50927">
    <property type="entry name" value="BULB_LECTIN"/>
    <property type="match status" value="1"/>
</dbReference>